<evidence type="ECO:0000259" key="1">
    <source>
        <dbReference type="Pfam" id="PF01966"/>
    </source>
</evidence>
<keyword evidence="3" id="KW-1185">Reference proteome</keyword>
<dbReference type="KEGG" id="sfy:GFH48_14285"/>
<organism evidence="2 3">
    <name type="scientific">Streptomyces fagopyri</name>
    <dbReference type="NCBI Taxonomy" id="2662397"/>
    <lineage>
        <taxon>Bacteria</taxon>
        <taxon>Bacillati</taxon>
        <taxon>Actinomycetota</taxon>
        <taxon>Actinomycetes</taxon>
        <taxon>Kitasatosporales</taxon>
        <taxon>Streptomycetaceae</taxon>
        <taxon>Streptomyces</taxon>
    </lineage>
</organism>
<accession>A0A5Q0LB05</accession>
<feature type="domain" description="HD" evidence="1">
    <location>
        <begin position="22"/>
        <end position="106"/>
    </location>
</feature>
<sequence>MRLVKWAHDLAESMLADSLPRRWAHSKRVHSQALALAPTLGRDAELLAAAAIVHDIGYARDAVDTGQHMIDGARYLRDVVVADPRLCSVVAFHTSSSWEASQLGLDDALAEFGPAEPELVDAITYCDLTSTPTGDLVDPAERLSEVLERYGPEHVVFRAVSEARPELMARVARVRRRAEAMETKLN</sequence>
<dbReference type="InterPro" id="IPR006675">
    <property type="entry name" value="HDIG_dom"/>
</dbReference>
<dbReference type="EMBL" id="CP045643">
    <property type="protein sequence ID" value="QFZ74272.1"/>
    <property type="molecule type" value="Genomic_DNA"/>
</dbReference>
<dbReference type="SUPFAM" id="SSF109604">
    <property type="entry name" value="HD-domain/PDEase-like"/>
    <property type="match status" value="1"/>
</dbReference>
<proteinExistence type="predicted"/>
<dbReference type="Pfam" id="PF01966">
    <property type="entry name" value="HD"/>
    <property type="match status" value="1"/>
</dbReference>
<reference evidence="2 3" key="1">
    <citation type="submission" date="2019-10" db="EMBL/GenBank/DDBJ databases">
        <title>A novel species.</title>
        <authorList>
            <person name="Gao J."/>
        </authorList>
    </citation>
    <scope>NUCLEOTIDE SEQUENCE [LARGE SCALE GENOMIC DNA]</scope>
    <source>
        <strain evidence="2 3">QMT-28</strain>
    </source>
</reference>
<dbReference type="CDD" id="cd00077">
    <property type="entry name" value="HDc"/>
    <property type="match status" value="1"/>
</dbReference>
<dbReference type="InterPro" id="IPR003607">
    <property type="entry name" value="HD/PDEase_dom"/>
</dbReference>
<protein>
    <submittedName>
        <fullName evidence="2">HDIG domain-containing protein</fullName>
    </submittedName>
</protein>
<dbReference type="RefSeq" id="WP_153288605.1">
    <property type="nucleotide sequence ID" value="NZ_CP045643.1"/>
</dbReference>
<dbReference type="Proteomes" id="UP000326179">
    <property type="component" value="Chromosome"/>
</dbReference>
<evidence type="ECO:0000313" key="3">
    <source>
        <dbReference type="Proteomes" id="UP000326179"/>
    </source>
</evidence>
<dbReference type="AlphaFoldDB" id="A0A5Q0LB05"/>
<name>A0A5Q0LB05_9ACTN</name>
<dbReference type="Gene3D" id="1.10.3210.10">
    <property type="entry name" value="Hypothetical protein af1432"/>
    <property type="match status" value="1"/>
</dbReference>
<dbReference type="NCBIfam" id="TIGR00277">
    <property type="entry name" value="HDIG"/>
    <property type="match status" value="1"/>
</dbReference>
<gene>
    <name evidence="2" type="ORF">GFH48_14285</name>
</gene>
<dbReference type="InterPro" id="IPR006674">
    <property type="entry name" value="HD_domain"/>
</dbReference>
<evidence type="ECO:0000313" key="2">
    <source>
        <dbReference type="EMBL" id="QFZ74272.1"/>
    </source>
</evidence>